<feature type="compositionally biased region" description="Polar residues" evidence="1">
    <location>
        <begin position="1"/>
        <end position="19"/>
    </location>
</feature>
<feature type="region of interest" description="Disordered" evidence="1">
    <location>
        <begin position="1"/>
        <end position="36"/>
    </location>
</feature>
<proteinExistence type="predicted"/>
<accession>A0A1R0GVQ9</accession>
<keyword evidence="3" id="KW-1185">Reference proteome</keyword>
<sequence>MINSPNTLAAVGGNSSPSIKNEADFNRKDNTDTEMP</sequence>
<evidence type="ECO:0000313" key="3">
    <source>
        <dbReference type="Proteomes" id="UP000187455"/>
    </source>
</evidence>
<dbReference type="AlphaFoldDB" id="A0A1R0GVQ9"/>
<organism evidence="2 3">
    <name type="scientific">Smittium mucronatum</name>
    <dbReference type="NCBI Taxonomy" id="133383"/>
    <lineage>
        <taxon>Eukaryota</taxon>
        <taxon>Fungi</taxon>
        <taxon>Fungi incertae sedis</taxon>
        <taxon>Zoopagomycota</taxon>
        <taxon>Kickxellomycotina</taxon>
        <taxon>Harpellomycetes</taxon>
        <taxon>Harpellales</taxon>
        <taxon>Legeriomycetaceae</taxon>
        <taxon>Smittium</taxon>
    </lineage>
</organism>
<feature type="compositionally biased region" description="Basic and acidic residues" evidence="1">
    <location>
        <begin position="21"/>
        <end position="36"/>
    </location>
</feature>
<dbReference type="Proteomes" id="UP000187455">
    <property type="component" value="Unassembled WGS sequence"/>
</dbReference>
<reference evidence="2 3" key="1">
    <citation type="journal article" date="2016" name="Mol. Biol. Evol.">
        <title>Genome-Wide Survey of Gut Fungi (Harpellales) Reveals the First Horizontally Transferred Ubiquitin Gene from a Mosquito Host.</title>
        <authorList>
            <person name="Wang Y."/>
            <person name="White M.M."/>
            <person name="Kvist S."/>
            <person name="Moncalvo J.M."/>
        </authorList>
    </citation>
    <scope>NUCLEOTIDE SEQUENCE [LARGE SCALE GENOMIC DNA]</scope>
    <source>
        <strain evidence="2 3">ALG-7-W6</strain>
    </source>
</reference>
<protein>
    <submittedName>
        <fullName evidence="2">Uncharacterized protein</fullName>
    </submittedName>
</protein>
<name>A0A1R0GVQ9_9FUNG</name>
<feature type="non-terminal residue" evidence="2">
    <location>
        <position position="36"/>
    </location>
</feature>
<evidence type="ECO:0000256" key="1">
    <source>
        <dbReference type="SAM" id="MobiDB-lite"/>
    </source>
</evidence>
<dbReference type="EMBL" id="LSSL01002916">
    <property type="protein sequence ID" value="OLY80971.1"/>
    <property type="molecule type" value="Genomic_DNA"/>
</dbReference>
<gene>
    <name evidence="2" type="ORF">AYI68_g4926</name>
</gene>
<evidence type="ECO:0000313" key="2">
    <source>
        <dbReference type="EMBL" id="OLY80971.1"/>
    </source>
</evidence>
<comment type="caution">
    <text evidence="2">The sequence shown here is derived from an EMBL/GenBank/DDBJ whole genome shotgun (WGS) entry which is preliminary data.</text>
</comment>